<reference evidence="2 3" key="1">
    <citation type="submission" date="2024-01" db="EMBL/GenBank/DDBJ databases">
        <title>Genome assemblies of Stephania.</title>
        <authorList>
            <person name="Yang L."/>
        </authorList>
    </citation>
    <scope>NUCLEOTIDE SEQUENCE [LARGE SCALE GENOMIC DNA]</scope>
    <source>
        <strain evidence="2">QJT</strain>
        <tissue evidence="2">Leaf</tissue>
    </source>
</reference>
<dbReference type="AlphaFoldDB" id="A0AAP0F4B5"/>
<accession>A0AAP0F4B5</accession>
<evidence type="ECO:0000256" key="1">
    <source>
        <dbReference type="SAM" id="MobiDB-lite"/>
    </source>
</evidence>
<dbReference type="PANTHER" id="PTHR33156">
    <property type="entry name" value="OS02G0230000 PROTEIN"/>
    <property type="match status" value="1"/>
</dbReference>
<gene>
    <name evidence="2" type="ORF">Sjap_019587</name>
</gene>
<keyword evidence="3" id="KW-1185">Reference proteome</keyword>
<dbReference type="Proteomes" id="UP001417504">
    <property type="component" value="Unassembled WGS sequence"/>
</dbReference>
<dbReference type="InterPro" id="IPR043459">
    <property type="entry name" value="NFD6/NOXY2-like"/>
</dbReference>
<proteinExistence type="predicted"/>
<sequence length="96" mass="10245">MASRLRSIARPGLSFVKSSINTPKPSSTNSFSSSQLPRSFPTFSRFRSERVCCPLQSLLPLHSAVSAARLTSCLGVDSRNSSSLSQGTLCRANPGV</sequence>
<organism evidence="2 3">
    <name type="scientific">Stephania japonica</name>
    <dbReference type="NCBI Taxonomy" id="461633"/>
    <lineage>
        <taxon>Eukaryota</taxon>
        <taxon>Viridiplantae</taxon>
        <taxon>Streptophyta</taxon>
        <taxon>Embryophyta</taxon>
        <taxon>Tracheophyta</taxon>
        <taxon>Spermatophyta</taxon>
        <taxon>Magnoliopsida</taxon>
        <taxon>Ranunculales</taxon>
        <taxon>Menispermaceae</taxon>
        <taxon>Menispermoideae</taxon>
        <taxon>Cissampelideae</taxon>
        <taxon>Stephania</taxon>
    </lineage>
</organism>
<evidence type="ECO:0000313" key="2">
    <source>
        <dbReference type="EMBL" id="KAK9102333.1"/>
    </source>
</evidence>
<dbReference type="EMBL" id="JBBNAE010000008">
    <property type="protein sequence ID" value="KAK9102333.1"/>
    <property type="molecule type" value="Genomic_DNA"/>
</dbReference>
<name>A0AAP0F4B5_9MAGN</name>
<feature type="region of interest" description="Disordered" evidence="1">
    <location>
        <begin position="16"/>
        <end position="38"/>
    </location>
</feature>
<evidence type="ECO:0000313" key="3">
    <source>
        <dbReference type="Proteomes" id="UP001417504"/>
    </source>
</evidence>
<feature type="compositionally biased region" description="Polar residues" evidence="1">
    <location>
        <begin position="16"/>
        <end position="25"/>
    </location>
</feature>
<comment type="caution">
    <text evidence="2">The sequence shown here is derived from an EMBL/GenBank/DDBJ whole genome shotgun (WGS) entry which is preliminary data.</text>
</comment>
<dbReference type="PANTHER" id="PTHR33156:SF39">
    <property type="entry name" value="PROTEIN NONRESPONDING TO OXYLIPINS 2, MITOCHONDRIAL"/>
    <property type="match status" value="1"/>
</dbReference>
<protein>
    <submittedName>
        <fullName evidence="2">Uncharacterized protein</fullName>
    </submittedName>
</protein>